<dbReference type="Proteomes" id="UP001595547">
    <property type="component" value="Unassembled WGS sequence"/>
</dbReference>
<dbReference type="EMBL" id="JBHRTO010000001">
    <property type="protein sequence ID" value="MFC3180738.1"/>
    <property type="molecule type" value="Genomic_DNA"/>
</dbReference>
<feature type="domain" description="DUF1468" evidence="2">
    <location>
        <begin position="17"/>
        <end position="152"/>
    </location>
</feature>
<sequence length="163" mass="17055">MNQFYTATKRRPNGAAFIIAAILAALGALLIWQGFAIPDKGGYAGIGSGALPKFVGYALLVLAALHIITGLRDAAPAMPRPHWPPVIWTIAGLALQVILLKPLGFSIASALLFACTAAGFGKNKLALTVPIGLALSLLIFGVFDQLLRLKLPAGLLERLIFGG</sequence>
<evidence type="ECO:0000259" key="2">
    <source>
        <dbReference type="Pfam" id="PF07331"/>
    </source>
</evidence>
<feature type="transmembrane region" description="Helical" evidence="1">
    <location>
        <begin position="86"/>
        <end position="113"/>
    </location>
</feature>
<gene>
    <name evidence="3" type="ORF">ACFOGH_07050</name>
</gene>
<feature type="transmembrane region" description="Helical" evidence="1">
    <location>
        <begin position="54"/>
        <end position="74"/>
    </location>
</feature>
<keyword evidence="1" id="KW-0472">Membrane</keyword>
<proteinExistence type="predicted"/>
<name>A0ABV7IY69_9RHOB</name>
<evidence type="ECO:0000256" key="1">
    <source>
        <dbReference type="SAM" id="Phobius"/>
    </source>
</evidence>
<evidence type="ECO:0000313" key="4">
    <source>
        <dbReference type="Proteomes" id="UP001595547"/>
    </source>
</evidence>
<evidence type="ECO:0000313" key="3">
    <source>
        <dbReference type="EMBL" id="MFC3180738.1"/>
    </source>
</evidence>
<keyword evidence="1" id="KW-0812">Transmembrane</keyword>
<feature type="transmembrane region" description="Helical" evidence="1">
    <location>
        <begin position="125"/>
        <end position="143"/>
    </location>
</feature>
<keyword evidence="4" id="KW-1185">Reference proteome</keyword>
<comment type="caution">
    <text evidence="3">The sequence shown here is derived from an EMBL/GenBank/DDBJ whole genome shotgun (WGS) entry which is preliminary data.</text>
</comment>
<protein>
    <submittedName>
        <fullName evidence="3">Tripartite tricarboxylate transporter TctB family protein</fullName>
    </submittedName>
</protein>
<dbReference type="RefSeq" id="WP_380072361.1">
    <property type="nucleotide sequence ID" value="NZ_JBHRTO010000001.1"/>
</dbReference>
<dbReference type="InterPro" id="IPR009936">
    <property type="entry name" value="DUF1468"/>
</dbReference>
<organism evidence="3 4">
    <name type="scientific">Cypionkella sinensis</name>
    <dbReference type="NCBI Taxonomy" id="1756043"/>
    <lineage>
        <taxon>Bacteria</taxon>
        <taxon>Pseudomonadati</taxon>
        <taxon>Pseudomonadota</taxon>
        <taxon>Alphaproteobacteria</taxon>
        <taxon>Rhodobacterales</taxon>
        <taxon>Paracoccaceae</taxon>
        <taxon>Cypionkella</taxon>
    </lineage>
</organism>
<dbReference type="Pfam" id="PF07331">
    <property type="entry name" value="TctB"/>
    <property type="match status" value="1"/>
</dbReference>
<keyword evidence="1" id="KW-1133">Transmembrane helix</keyword>
<feature type="transmembrane region" description="Helical" evidence="1">
    <location>
        <begin position="12"/>
        <end position="34"/>
    </location>
</feature>
<accession>A0ABV7IY69</accession>
<reference evidence="4" key="1">
    <citation type="journal article" date="2019" name="Int. J. Syst. Evol. Microbiol.">
        <title>The Global Catalogue of Microorganisms (GCM) 10K type strain sequencing project: providing services to taxonomists for standard genome sequencing and annotation.</title>
        <authorList>
            <consortium name="The Broad Institute Genomics Platform"/>
            <consortium name="The Broad Institute Genome Sequencing Center for Infectious Disease"/>
            <person name="Wu L."/>
            <person name="Ma J."/>
        </authorList>
    </citation>
    <scope>NUCLEOTIDE SEQUENCE [LARGE SCALE GENOMIC DNA]</scope>
    <source>
        <strain evidence="4">KCTC 52039</strain>
    </source>
</reference>